<evidence type="ECO:0000259" key="2">
    <source>
        <dbReference type="Pfam" id="PF13460"/>
    </source>
</evidence>
<dbReference type="SFLD" id="SFLDG01129">
    <property type="entry name" value="C1.5:_HAD__Beta-PGM__Phosphata"/>
    <property type="match status" value="1"/>
</dbReference>
<dbReference type="InterPro" id="IPR010237">
    <property type="entry name" value="Pyr-5-nucltdase"/>
</dbReference>
<dbReference type="InterPro" id="IPR036412">
    <property type="entry name" value="HAD-like_sf"/>
</dbReference>
<dbReference type="SUPFAM" id="SSF56784">
    <property type="entry name" value="HAD-like"/>
    <property type="match status" value="1"/>
</dbReference>
<organism evidence="3 4">
    <name type="scientific">Thlaspi arvense</name>
    <name type="common">Field penny-cress</name>
    <dbReference type="NCBI Taxonomy" id="13288"/>
    <lineage>
        <taxon>Eukaryota</taxon>
        <taxon>Viridiplantae</taxon>
        <taxon>Streptophyta</taxon>
        <taxon>Embryophyta</taxon>
        <taxon>Tracheophyta</taxon>
        <taxon>Spermatophyta</taxon>
        <taxon>Magnoliopsida</taxon>
        <taxon>eudicotyledons</taxon>
        <taxon>Gunneridae</taxon>
        <taxon>Pentapetalae</taxon>
        <taxon>rosids</taxon>
        <taxon>malvids</taxon>
        <taxon>Brassicales</taxon>
        <taxon>Brassicaceae</taxon>
        <taxon>Thlaspideae</taxon>
        <taxon>Thlaspi</taxon>
    </lineage>
</organism>
<sequence length="531" mass="58684">MEIGFPKYDTLLFDLDDTLYPLSSGIARECGQNIKDYMVEKLGIDKSIILELSNSLYKNYGTTMAGLRAIGYDFDYDEYHSYVHGKLPYENIKPDPILRSLLLSLPLRKIIFTNADKLHAARALERLGLEDCFEGILCFESLNPTNRDKINDNDEIFDIIRYLSDHEQPLSDLPKTPIVCKPSETAIVKALEIANIDPQRTLFFDDSVRNIQAGKRVGLNTVLVGTSQRVKFADYAVENIHNLKEALPELWESEAKPEKVRKFTEKLRRVSVIVSAAATADPLTVLVTGAGGRTGQIVYKKLKERSDQFVAKGLVRTKESKEKMGGEDEVLIGDIRDPAAIASAVQGIDALVILTSAVPQMKPGFDPSKGGRPEFYFEEGAYPEQVDWIGQKNQIDAAKAAGVKQIVLVGSMGGTNINNPLNSIGNANILVWKRKAEQYLVDSGIPYTIIRAGGLQDKEGGIRELLVGKNDELLETETRTIARADVAEVCVQALQLEEAKSKALDLASKPEGTGTPTKDFKALFAQVTTRF</sequence>
<evidence type="ECO:0000256" key="1">
    <source>
        <dbReference type="ARBA" id="ARBA00007637"/>
    </source>
</evidence>
<dbReference type="NCBIfam" id="TIGR01509">
    <property type="entry name" value="HAD-SF-IA-v3"/>
    <property type="match status" value="1"/>
</dbReference>
<dbReference type="PANTHER" id="PTHR14194:SF86">
    <property type="entry name" value="OS05G0110300 PROTEIN"/>
    <property type="match status" value="1"/>
</dbReference>
<name>A0AAU9S5V0_THLAR</name>
<dbReference type="SFLD" id="SFLDG01132">
    <property type="entry name" value="C1.5.3:_5'-Nucleotidase_Like"/>
    <property type="match status" value="1"/>
</dbReference>
<dbReference type="Gene3D" id="3.40.50.1000">
    <property type="entry name" value="HAD superfamily/HAD-like"/>
    <property type="match status" value="1"/>
</dbReference>
<feature type="domain" description="NAD(P)-binding" evidence="2">
    <location>
        <begin position="289"/>
        <end position="495"/>
    </location>
</feature>
<protein>
    <recommendedName>
        <fullName evidence="2">NAD(P)-binding domain-containing protein</fullName>
    </recommendedName>
</protein>
<keyword evidence="4" id="KW-1185">Reference proteome</keyword>
<dbReference type="InterPro" id="IPR016040">
    <property type="entry name" value="NAD(P)-bd_dom"/>
</dbReference>
<dbReference type="CDD" id="cd05243">
    <property type="entry name" value="SDR_a5"/>
    <property type="match status" value="1"/>
</dbReference>
<dbReference type="Proteomes" id="UP000836841">
    <property type="component" value="Chromosome 4"/>
</dbReference>
<dbReference type="SUPFAM" id="SSF51735">
    <property type="entry name" value="NAD(P)-binding Rossmann-fold domains"/>
    <property type="match status" value="1"/>
</dbReference>
<gene>
    <name evidence="3" type="ORF">TAV2_LOCUS12668</name>
</gene>
<dbReference type="InterPro" id="IPR036291">
    <property type="entry name" value="NAD(P)-bd_dom_sf"/>
</dbReference>
<dbReference type="InterPro" id="IPR044163">
    <property type="entry name" value="SARED1-like"/>
</dbReference>
<dbReference type="GO" id="GO:0016491">
    <property type="term" value="F:oxidoreductase activity"/>
    <property type="evidence" value="ECO:0007669"/>
    <property type="project" value="InterPro"/>
</dbReference>
<dbReference type="EMBL" id="OU466860">
    <property type="protein sequence ID" value="CAH2058892.1"/>
    <property type="molecule type" value="Genomic_DNA"/>
</dbReference>
<dbReference type="NCBIfam" id="TIGR01993">
    <property type="entry name" value="Pyr-5-nucltdase"/>
    <property type="match status" value="1"/>
</dbReference>
<comment type="similarity">
    <text evidence="1">Belongs to the NAD(P)-dependent epimerase/dehydratase family.</text>
</comment>
<dbReference type="InterPro" id="IPR023214">
    <property type="entry name" value="HAD_sf"/>
</dbReference>
<dbReference type="Gene3D" id="3.40.50.720">
    <property type="entry name" value="NAD(P)-binding Rossmann-like Domain"/>
    <property type="match status" value="1"/>
</dbReference>
<dbReference type="PANTHER" id="PTHR14194">
    <property type="entry name" value="NITROGEN METABOLIC REGULATION PROTEIN NMR-RELATED"/>
    <property type="match status" value="1"/>
</dbReference>
<dbReference type="SFLD" id="SFLDS00003">
    <property type="entry name" value="Haloacid_Dehalogenase"/>
    <property type="match status" value="1"/>
</dbReference>
<accession>A0AAU9S5V0</accession>
<dbReference type="GO" id="GO:0009507">
    <property type="term" value="C:chloroplast"/>
    <property type="evidence" value="ECO:0007669"/>
    <property type="project" value="TreeGrafter"/>
</dbReference>
<evidence type="ECO:0000313" key="3">
    <source>
        <dbReference type="EMBL" id="CAH2058892.1"/>
    </source>
</evidence>
<dbReference type="Pfam" id="PF13460">
    <property type="entry name" value="NAD_binding_10"/>
    <property type="match status" value="1"/>
</dbReference>
<dbReference type="Pfam" id="PF00702">
    <property type="entry name" value="Hydrolase"/>
    <property type="match status" value="1"/>
</dbReference>
<evidence type="ECO:0000313" key="4">
    <source>
        <dbReference type="Proteomes" id="UP000836841"/>
    </source>
</evidence>
<dbReference type="InterPro" id="IPR006439">
    <property type="entry name" value="HAD-SF_hydro_IA"/>
</dbReference>
<reference evidence="3 4" key="1">
    <citation type="submission" date="2022-03" db="EMBL/GenBank/DDBJ databases">
        <authorList>
            <person name="Nunn A."/>
            <person name="Chopra R."/>
            <person name="Nunn A."/>
            <person name="Contreras Garrido A."/>
        </authorList>
    </citation>
    <scope>NUCLEOTIDE SEQUENCE [LARGE SCALE GENOMIC DNA]</scope>
</reference>
<proteinExistence type="inferred from homology"/>
<dbReference type="AlphaFoldDB" id="A0AAU9S5V0"/>
<dbReference type="FunFam" id="3.40.50.720:FF:000253">
    <property type="entry name" value="Uncharacterized protein At5g02240"/>
    <property type="match status" value="1"/>
</dbReference>